<evidence type="ECO:0000256" key="1">
    <source>
        <dbReference type="SAM" id="Phobius"/>
    </source>
</evidence>
<evidence type="ECO:0000313" key="3">
    <source>
        <dbReference type="Proteomes" id="UP000646911"/>
    </source>
</evidence>
<reference evidence="2 3" key="1">
    <citation type="submission" date="2020-08" db="EMBL/GenBank/DDBJ databases">
        <title>Novel species isolated from subtropical streams in China.</title>
        <authorList>
            <person name="Lu H."/>
        </authorList>
    </citation>
    <scope>NUCLEOTIDE SEQUENCE [LARGE SCALE GENOMIC DNA]</scope>
    <source>
        <strain evidence="2 3">NL8W</strain>
    </source>
</reference>
<keyword evidence="3" id="KW-1185">Reference proteome</keyword>
<keyword evidence="1" id="KW-0812">Transmembrane</keyword>
<protein>
    <recommendedName>
        <fullName evidence="4">Zinc ribbon domain-containing protein</fullName>
    </recommendedName>
</protein>
<gene>
    <name evidence="2" type="ORF">H8L47_21445</name>
</gene>
<proteinExistence type="predicted"/>
<evidence type="ECO:0000313" key="2">
    <source>
        <dbReference type="EMBL" id="MBC3910132.1"/>
    </source>
</evidence>
<keyword evidence="1" id="KW-1133">Transmembrane helix</keyword>
<sequence>MKRLLKIFLAIMLLTACVGIAILQNWISDPADAYLVFFAVFAVFTIWVIFKVLTTVFRHNESLIACPKCKMRTDSLREECMWCDQGLPES</sequence>
<dbReference type="Proteomes" id="UP000646911">
    <property type="component" value="Unassembled WGS sequence"/>
</dbReference>
<dbReference type="EMBL" id="JACOFX010000014">
    <property type="protein sequence ID" value="MBC3910132.1"/>
    <property type="molecule type" value="Genomic_DNA"/>
</dbReference>
<feature type="transmembrane region" description="Helical" evidence="1">
    <location>
        <begin position="33"/>
        <end position="53"/>
    </location>
</feature>
<evidence type="ECO:0008006" key="4">
    <source>
        <dbReference type="Google" id="ProtNLM"/>
    </source>
</evidence>
<organism evidence="2 3">
    <name type="scientific">Undibacterium umbellatum</name>
    <dbReference type="NCBI Taxonomy" id="2762300"/>
    <lineage>
        <taxon>Bacteria</taxon>
        <taxon>Pseudomonadati</taxon>
        <taxon>Pseudomonadota</taxon>
        <taxon>Betaproteobacteria</taxon>
        <taxon>Burkholderiales</taxon>
        <taxon>Oxalobacteraceae</taxon>
        <taxon>Undibacterium</taxon>
    </lineage>
</organism>
<feature type="transmembrane region" description="Helical" evidence="1">
    <location>
        <begin position="7"/>
        <end position="27"/>
    </location>
</feature>
<name>A0ABR6ZEF5_9BURK</name>
<comment type="caution">
    <text evidence="2">The sequence shown here is derived from an EMBL/GenBank/DDBJ whole genome shotgun (WGS) entry which is preliminary data.</text>
</comment>
<keyword evidence="1" id="KW-0472">Membrane</keyword>
<dbReference type="RefSeq" id="WP_186955641.1">
    <property type="nucleotide sequence ID" value="NZ_JACOFX010000014.1"/>
</dbReference>
<dbReference type="PROSITE" id="PS51257">
    <property type="entry name" value="PROKAR_LIPOPROTEIN"/>
    <property type="match status" value="1"/>
</dbReference>
<accession>A0ABR6ZEF5</accession>